<dbReference type="PROSITE" id="PS50948">
    <property type="entry name" value="PAN"/>
    <property type="match status" value="2"/>
</dbReference>
<dbReference type="InterPro" id="IPR001245">
    <property type="entry name" value="Ser-Thr/Tyr_kinase_cat_dom"/>
</dbReference>
<dbReference type="Pfam" id="PF00954">
    <property type="entry name" value="S_locus_glycop"/>
    <property type="match status" value="2"/>
</dbReference>
<dbReference type="SMART" id="SM00473">
    <property type="entry name" value="PAN_AP"/>
    <property type="match status" value="2"/>
</dbReference>
<dbReference type="EC" id="2.7.11.1" evidence="2"/>
<comment type="catalytic activity">
    <reaction evidence="13">
        <text>L-seryl-[protein] + ATP = O-phospho-L-seryl-[protein] + ADP + H(+)</text>
        <dbReference type="Rhea" id="RHEA:17989"/>
        <dbReference type="Rhea" id="RHEA-COMP:9863"/>
        <dbReference type="Rhea" id="RHEA-COMP:11604"/>
        <dbReference type="ChEBI" id="CHEBI:15378"/>
        <dbReference type="ChEBI" id="CHEBI:29999"/>
        <dbReference type="ChEBI" id="CHEBI:30616"/>
        <dbReference type="ChEBI" id="CHEBI:83421"/>
        <dbReference type="ChEBI" id="CHEBI:456216"/>
        <dbReference type="EC" id="2.7.11.1"/>
    </reaction>
</comment>
<dbReference type="Gene3D" id="2.90.10.10">
    <property type="entry name" value="Bulb-type lectin domain"/>
    <property type="match status" value="2"/>
</dbReference>
<dbReference type="PROSITE" id="PS50011">
    <property type="entry name" value="PROTEIN_KINASE_DOM"/>
    <property type="match status" value="2"/>
</dbReference>
<keyword evidence="4" id="KW-0723">Serine/threonine-protein kinase</keyword>
<feature type="domain" description="Apple" evidence="19">
    <location>
        <begin position="1234"/>
        <end position="1315"/>
    </location>
</feature>
<dbReference type="EMBL" id="SSTE01013576">
    <property type="protein sequence ID" value="KAA0046895.1"/>
    <property type="molecule type" value="Genomic_DNA"/>
</dbReference>
<evidence type="ECO:0000256" key="7">
    <source>
        <dbReference type="ARBA" id="ARBA00022741"/>
    </source>
</evidence>
<evidence type="ECO:0000256" key="9">
    <source>
        <dbReference type="ARBA" id="ARBA00022840"/>
    </source>
</evidence>
<dbReference type="FunFam" id="1.10.510.10:FF:000060">
    <property type="entry name" value="G-type lectin S-receptor-like serine/threonine-protein kinase"/>
    <property type="match status" value="2"/>
</dbReference>
<reference evidence="20 21" key="1">
    <citation type="submission" date="2019-08" db="EMBL/GenBank/DDBJ databases">
        <title>Draft genome sequences of two oriental melons (Cucumis melo L. var makuwa).</title>
        <authorList>
            <person name="Kwon S.-Y."/>
        </authorList>
    </citation>
    <scope>NUCLEOTIDE SEQUENCE [LARGE SCALE GENOMIC DNA]</scope>
    <source>
        <strain evidence="21">cv. SW 3</strain>
        <tissue evidence="20">Leaf</tissue>
    </source>
</reference>
<dbReference type="SMART" id="SM00220">
    <property type="entry name" value="S_TKc"/>
    <property type="match status" value="2"/>
</dbReference>
<dbReference type="PANTHER" id="PTHR27002:SF616">
    <property type="entry name" value="RECEPTOR-LIKE SERINE_THREONINE-PROTEIN KINASE"/>
    <property type="match status" value="1"/>
</dbReference>
<dbReference type="PROSITE" id="PS00108">
    <property type="entry name" value="PROTEIN_KINASE_ST"/>
    <property type="match status" value="2"/>
</dbReference>
<gene>
    <name evidence="20" type="ORF">E6C27_scaffold230G00580</name>
</gene>
<dbReference type="OrthoDB" id="785331at2759"/>
<organism evidence="20 21">
    <name type="scientific">Cucumis melo var. makuwa</name>
    <name type="common">Oriental melon</name>
    <dbReference type="NCBI Taxonomy" id="1194695"/>
    <lineage>
        <taxon>Eukaryota</taxon>
        <taxon>Viridiplantae</taxon>
        <taxon>Streptophyta</taxon>
        <taxon>Embryophyta</taxon>
        <taxon>Tracheophyta</taxon>
        <taxon>Spermatophyta</taxon>
        <taxon>Magnoliopsida</taxon>
        <taxon>eudicotyledons</taxon>
        <taxon>Gunneridae</taxon>
        <taxon>Pentapetalae</taxon>
        <taxon>rosids</taxon>
        <taxon>fabids</taxon>
        <taxon>Cucurbitales</taxon>
        <taxon>Cucurbitaceae</taxon>
        <taxon>Benincaseae</taxon>
        <taxon>Cucumis</taxon>
    </lineage>
</organism>
<dbReference type="GO" id="GO:0004674">
    <property type="term" value="F:protein serine/threonine kinase activity"/>
    <property type="evidence" value="ECO:0007669"/>
    <property type="project" value="UniProtKB-KW"/>
</dbReference>
<keyword evidence="16" id="KW-0472">Membrane</keyword>
<dbReference type="Gene3D" id="3.30.200.20">
    <property type="entry name" value="Phosphorylase Kinase, domain 1"/>
    <property type="match status" value="2"/>
</dbReference>
<dbReference type="GO" id="GO:0005886">
    <property type="term" value="C:plasma membrane"/>
    <property type="evidence" value="ECO:0007669"/>
    <property type="project" value="UniProtKB-SubCell"/>
</dbReference>
<dbReference type="SMART" id="SM00108">
    <property type="entry name" value="B_lectin"/>
    <property type="match status" value="2"/>
</dbReference>
<comment type="caution">
    <text evidence="20">The sequence shown here is derived from an EMBL/GenBank/DDBJ whole genome shotgun (WGS) entry which is preliminary data.</text>
</comment>
<feature type="transmembrane region" description="Helical" evidence="16">
    <location>
        <begin position="1337"/>
        <end position="1358"/>
    </location>
</feature>
<dbReference type="GO" id="GO:0005524">
    <property type="term" value="F:ATP binding"/>
    <property type="evidence" value="ECO:0007669"/>
    <property type="project" value="UniProtKB-UniRule"/>
</dbReference>
<dbReference type="InterPro" id="IPR017441">
    <property type="entry name" value="Protein_kinase_ATP_BS"/>
</dbReference>
<dbReference type="PANTHER" id="PTHR27002">
    <property type="entry name" value="RECEPTOR-LIKE SERINE/THREONINE-PROTEIN KINASE SD1-8"/>
    <property type="match status" value="1"/>
</dbReference>
<accession>A0A5A7TZS5</accession>
<evidence type="ECO:0000256" key="14">
    <source>
        <dbReference type="PROSITE-ProRule" id="PRU10141"/>
    </source>
</evidence>
<dbReference type="CDD" id="cd01098">
    <property type="entry name" value="PAN_AP_plant"/>
    <property type="match status" value="2"/>
</dbReference>
<dbReference type="Pfam" id="PF07714">
    <property type="entry name" value="PK_Tyr_Ser-Thr"/>
    <property type="match status" value="2"/>
</dbReference>
<evidence type="ECO:0000256" key="16">
    <source>
        <dbReference type="SAM" id="Phobius"/>
    </source>
</evidence>
<feature type="region of interest" description="Disordered" evidence="15">
    <location>
        <begin position="1689"/>
        <end position="1709"/>
    </location>
</feature>
<keyword evidence="8 20" id="KW-0418">Kinase</keyword>
<dbReference type="Gene3D" id="1.10.510.10">
    <property type="entry name" value="Transferase(Phosphotransferase) domain 1"/>
    <property type="match status" value="2"/>
</dbReference>
<comment type="catalytic activity">
    <reaction evidence="12">
        <text>L-threonyl-[protein] + ATP = O-phospho-L-threonyl-[protein] + ADP + H(+)</text>
        <dbReference type="Rhea" id="RHEA:46608"/>
        <dbReference type="Rhea" id="RHEA-COMP:11060"/>
        <dbReference type="Rhea" id="RHEA-COMP:11605"/>
        <dbReference type="ChEBI" id="CHEBI:15378"/>
        <dbReference type="ChEBI" id="CHEBI:30013"/>
        <dbReference type="ChEBI" id="CHEBI:30616"/>
        <dbReference type="ChEBI" id="CHEBI:61977"/>
        <dbReference type="ChEBI" id="CHEBI:456216"/>
        <dbReference type="EC" id="2.7.11.1"/>
    </reaction>
</comment>
<dbReference type="SUPFAM" id="SSF56112">
    <property type="entry name" value="Protein kinase-like (PK-like)"/>
    <property type="match status" value="2"/>
</dbReference>
<evidence type="ECO:0000313" key="20">
    <source>
        <dbReference type="EMBL" id="KAA0046895.1"/>
    </source>
</evidence>
<evidence type="ECO:0000313" key="21">
    <source>
        <dbReference type="Proteomes" id="UP000321393"/>
    </source>
</evidence>
<dbReference type="PROSITE" id="PS50927">
    <property type="entry name" value="BULB_LECTIN"/>
    <property type="match status" value="2"/>
</dbReference>
<evidence type="ECO:0000256" key="2">
    <source>
        <dbReference type="ARBA" id="ARBA00012513"/>
    </source>
</evidence>
<evidence type="ECO:0000256" key="3">
    <source>
        <dbReference type="ARBA" id="ARBA00022475"/>
    </source>
</evidence>
<evidence type="ECO:0000256" key="6">
    <source>
        <dbReference type="ARBA" id="ARBA00022729"/>
    </source>
</evidence>
<evidence type="ECO:0000256" key="8">
    <source>
        <dbReference type="ARBA" id="ARBA00022777"/>
    </source>
</evidence>
<dbReference type="InterPro" id="IPR000858">
    <property type="entry name" value="S_locus_glycoprot_dom"/>
</dbReference>
<feature type="domain" description="Bulb-type lectin" evidence="18">
    <location>
        <begin position="917"/>
        <end position="1040"/>
    </location>
</feature>
<protein>
    <recommendedName>
        <fullName evidence="2">non-specific serine/threonine protein kinase</fullName>
        <ecNumber evidence="2">2.7.11.1</ecNumber>
    </recommendedName>
</protein>
<dbReference type="InterPro" id="IPR008271">
    <property type="entry name" value="Ser/Thr_kinase_AS"/>
</dbReference>
<feature type="domain" description="Bulb-type lectin" evidence="18">
    <location>
        <begin position="75"/>
        <end position="198"/>
    </location>
</feature>
<dbReference type="InterPro" id="IPR011009">
    <property type="entry name" value="Kinase-like_dom_sf"/>
</dbReference>
<keyword evidence="5" id="KW-0808">Transferase</keyword>
<keyword evidence="7 14" id="KW-0547">Nucleotide-binding</keyword>
<evidence type="ECO:0000259" key="18">
    <source>
        <dbReference type="PROSITE" id="PS50927"/>
    </source>
</evidence>
<comment type="subcellular location">
    <subcellularLocation>
        <location evidence="1">Cell membrane</location>
        <topology evidence="1">Single-pass type I membrane protein</topology>
    </subcellularLocation>
</comment>
<evidence type="ECO:0000256" key="13">
    <source>
        <dbReference type="ARBA" id="ARBA00048679"/>
    </source>
</evidence>
<dbReference type="InterPro" id="IPR000719">
    <property type="entry name" value="Prot_kinase_dom"/>
</dbReference>
<dbReference type="FunFam" id="3.30.200.20:FF:000195">
    <property type="entry name" value="G-type lectin S-receptor-like serine/threonine-protein kinase"/>
    <property type="match status" value="2"/>
</dbReference>
<feature type="domain" description="Protein kinase" evidence="17">
    <location>
        <begin position="1393"/>
        <end position="1677"/>
    </location>
</feature>
<feature type="binding site" evidence="14">
    <location>
        <position position="581"/>
    </location>
    <ligand>
        <name>ATP</name>
        <dbReference type="ChEBI" id="CHEBI:30616"/>
    </ligand>
</feature>
<evidence type="ECO:0000256" key="12">
    <source>
        <dbReference type="ARBA" id="ARBA00047899"/>
    </source>
</evidence>
<keyword evidence="10" id="KW-1015">Disulfide bond</keyword>
<dbReference type="CDD" id="cd00028">
    <property type="entry name" value="B_lectin"/>
    <property type="match status" value="2"/>
</dbReference>
<keyword evidence="6" id="KW-0732">Signal</keyword>
<dbReference type="GO" id="GO:0048544">
    <property type="term" value="P:recognition of pollen"/>
    <property type="evidence" value="ECO:0007669"/>
    <property type="project" value="InterPro"/>
</dbReference>
<keyword evidence="11" id="KW-0325">Glycoprotein</keyword>
<evidence type="ECO:0000259" key="17">
    <source>
        <dbReference type="PROSITE" id="PS50011"/>
    </source>
</evidence>
<name>A0A5A7TZS5_CUCMM</name>
<keyword evidence="16" id="KW-0812">Transmembrane</keyword>
<dbReference type="InterPro" id="IPR001480">
    <property type="entry name" value="Bulb-type_lectin_dom"/>
</dbReference>
<feature type="transmembrane region" description="Helical" evidence="16">
    <location>
        <begin position="495"/>
        <end position="516"/>
    </location>
</feature>
<sequence>MTTKQVVTTADHCLSYRPTPLQSPHNFLVDAFIVKGEKSSHSSCSFVSIVLIVLQRLLTTFHIFLQHPQSAAISDSLTAQNPYLTDGLSLVSSNGNFELGFFSPGLPTNRYLGIWYKNRRGPTSVWVANRKTPISGSSGVLVMNITTGNLTLFSHNSTVVVWSARLMRKVPNGVLQLLDTGNLVLRDREDENPQNYSWQSFDYPSDTLLPGMKLGWDLRYNIERRLEAWNNLNDPSPGDFSWRMELHEYPETVMWKGSRKYVRHGPWNGVRLSSRPLAAAPILNFNFVSNENEVYYQISLVNKSHSVMLVMNQSSYTRILYLWSAAERRWRVYTSLPRDYCDNYALCGPYGYCDIRVTPSCKCLEGFKPRSPDSWKTGEFADGCERNKLMNCGDEVGFAHLNQMKLPDTTHTWVNKSMNLEECKQKCLRDCSCMAYANTNISGSGSGSGSGCALWFGDLIDLKLIPDAGQDLYVRMLASEIAHKTGRLNSKVKTALFAISGLGSAILFFIIGVYIFKRRSTFEGNHDHEKIEAHDLELPLFDLSLINSATDNFSLNNKLGEGGFGTVYKGKLTNGQDVAVKRLSQSSGQGTNEFKNEVILIAKLQHRNLVKLLGCCIEGDEKMLVYEYMPNKSLDFFIFDKTQRQLLSWSKRYRIICGVARGLMYLHQDSRLRIIHRDLKASNVLLDMDMNPKISDFGLAKTCGGDQTGGRTLRVMGTYGYMAPEYAFDGQFSVKSDAFSYGILLLEIISGKRSRTFCHLNDQNLIAYAWRLWKEGNIEELLDDAIRETCSLSEVLRCINISLLCVQQHPNDRPTMSSVVMMLGCEIPLSQPKQPGFFIENEAIEMKRCSSKDKSTSTNELTITLPDPSLSFFASNTICILFEVNTHGRPLDMDSFSPALLVFNLLLYLLTYVAATDSLTAQDPYLRDGFSLVSSNGNFELGFFSPGLSRDRYLGIWFKNRRGPTSVWVANRNTPINDSSGVLVMNITTGNLSLYSHDSTTIVWTARLLRKISNGVLQLLDIGNLVLRDGKDENPLNYSWQSFDYPTDTLLPGMKLGWDLRNNINRRLDAWKNPNDPSPGNLSWRMELHEYPESVMWKGSQEYFRHGPWNGVRVSSRPLGIAPILNFNFVSNEDEVYYQYSVPNKSHTVMVVMNQSNYLRIMYLWSPTERQWRLYTSLPRDFCDNYALCGPYGYCDIRVTPSCKCLEGFKPRSADSWTAGEFADGCERNKLMNCGDEVGFAQLNQLKLPDTKRTWVNKSMNLEECKQKCLSNCSCMAYANTNISGSGSGCALWIGDLIDLKLIPDAGQDLYVKMPASELVKRGEAQKTDRLKPKVKISLAAIVASLGLAVLFIGLYIFKKRSTVKDGHEKIEAQDLELPLFDLSLINSATNNFSIDNKLGEGGFGPVYKGKLTNGQDIAVKRLSRSSGQGMNEFKNEVILIAKLQHRNLVKLLGCCIQGEEKMLVYEYMPNKSLDFFIFDRTQRQLLDWSQRYRIICGIARGLLYLHQDSRLRIIHRDLKASNVLLDMDMNPKISDFGLAKTCGGDQTEGQTIKVVGTYGYMAPEYAFDGRFSVKSDAFSYGILLLEIISGKRSRSFCHLNDQNVIAYAWRLWKEGNSEELIDDAIRETCIISEVLRCINISLLCVQQNPDDRPTMSSVVMMLGCEISLSQPKQPGFFIENEAISRKISSSKDKSSSTNELTITLPDPR</sequence>
<dbReference type="SUPFAM" id="SSF51110">
    <property type="entry name" value="alpha-D-mannose-specific plant lectins"/>
    <property type="match status" value="2"/>
</dbReference>
<feature type="domain" description="Protein kinase" evidence="17">
    <location>
        <begin position="553"/>
        <end position="837"/>
    </location>
</feature>
<evidence type="ECO:0000256" key="15">
    <source>
        <dbReference type="SAM" id="MobiDB-lite"/>
    </source>
</evidence>
<dbReference type="InterPro" id="IPR003609">
    <property type="entry name" value="Pan_app"/>
</dbReference>
<dbReference type="Proteomes" id="UP000321393">
    <property type="component" value="Unassembled WGS sequence"/>
</dbReference>
<dbReference type="InterPro" id="IPR036426">
    <property type="entry name" value="Bulb-type_lectin_dom_sf"/>
</dbReference>
<evidence type="ECO:0000256" key="10">
    <source>
        <dbReference type="ARBA" id="ARBA00023157"/>
    </source>
</evidence>
<dbReference type="Pfam" id="PF01453">
    <property type="entry name" value="B_lectin"/>
    <property type="match status" value="2"/>
</dbReference>
<keyword evidence="16" id="KW-1133">Transmembrane helix</keyword>
<evidence type="ECO:0000259" key="19">
    <source>
        <dbReference type="PROSITE" id="PS50948"/>
    </source>
</evidence>
<keyword evidence="3" id="KW-1003">Cell membrane</keyword>
<dbReference type="PROSITE" id="PS00107">
    <property type="entry name" value="PROTEIN_KINASE_ATP"/>
    <property type="match status" value="1"/>
</dbReference>
<evidence type="ECO:0000256" key="5">
    <source>
        <dbReference type="ARBA" id="ARBA00022679"/>
    </source>
</evidence>
<proteinExistence type="predicted"/>
<keyword evidence="9 14" id="KW-0067">ATP-binding</keyword>
<feature type="domain" description="Apple" evidence="19">
    <location>
        <begin position="392"/>
        <end position="477"/>
    </location>
</feature>
<evidence type="ECO:0000256" key="4">
    <source>
        <dbReference type="ARBA" id="ARBA00022527"/>
    </source>
</evidence>
<dbReference type="CDD" id="cd14066">
    <property type="entry name" value="STKc_IRAK"/>
    <property type="match status" value="2"/>
</dbReference>
<evidence type="ECO:0000256" key="11">
    <source>
        <dbReference type="ARBA" id="ARBA00023180"/>
    </source>
</evidence>
<dbReference type="Pfam" id="PF08276">
    <property type="entry name" value="PAN_2"/>
    <property type="match status" value="2"/>
</dbReference>
<evidence type="ECO:0000256" key="1">
    <source>
        <dbReference type="ARBA" id="ARBA00004251"/>
    </source>
</evidence>